<keyword evidence="1" id="KW-1133">Transmembrane helix</keyword>
<protein>
    <submittedName>
        <fullName evidence="2">SpdD protein</fullName>
    </submittedName>
</protein>
<name>A0ABZ2AFM0_STRNV</name>
<organism evidence="2 3">
    <name type="scientific">Streptomyces niveus</name>
    <name type="common">Streptomyces spheroides</name>
    <dbReference type="NCBI Taxonomy" id="193462"/>
    <lineage>
        <taxon>Bacteria</taxon>
        <taxon>Bacillati</taxon>
        <taxon>Actinomycetota</taxon>
        <taxon>Actinomycetes</taxon>
        <taxon>Kitasatosporales</taxon>
        <taxon>Streptomycetaceae</taxon>
        <taxon>Streptomyces</taxon>
    </lineage>
</organism>
<dbReference type="EMBL" id="CP109495">
    <property type="protein sequence ID" value="WUX57416.1"/>
    <property type="molecule type" value="Genomic_DNA"/>
</dbReference>
<gene>
    <name evidence="2" type="ORF">OG442_22415</name>
</gene>
<proteinExistence type="predicted"/>
<sequence>MLRPKLPNVAPTPTTHVITSAVSSRPHHAPANCSCSHAPASSAGLSVAPYVGLGVGAVIAVLVIGVVLTALLATVAVTAVSVSIAALVLRSLLNGARTR</sequence>
<keyword evidence="1" id="KW-0812">Transmembrane</keyword>
<evidence type="ECO:0000313" key="3">
    <source>
        <dbReference type="Proteomes" id="UP001432209"/>
    </source>
</evidence>
<accession>A0ABZ2AFM0</accession>
<dbReference type="RefSeq" id="WP_329082737.1">
    <property type="nucleotide sequence ID" value="NZ_CP109495.1"/>
</dbReference>
<evidence type="ECO:0000313" key="2">
    <source>
        <dbReference type="EMBL" id="WUX57416.1"/>
    </source>
</evidence>
<dbReference type="Proteomes" id="UP001432209">
    <property type="component" value="Chromosome"/>
</dbReference>
<keyword evidence="3" id="KW-1185">Reference proteome</keyword>
<reference evidence="2" key="1">
    <citation type="submission" date="2022-10" db="EMBL/GenBank/DDBJ databases">
        <title>The complete genomes of actinobacterial strains from the NBC collection.</title>
        <authorList>
            <person name="Joergensen T.S."/>
            <person name="Alvarez Arevalo M."/>
            <person name="Sterndorff E.B."/>
            <person name="Faurdal D."/>
            <person name="Vuksanovic O."/>
            <person name="Mourched A.-S."/>
            <person name="Charusanti P."/>
            <person name="Shaw S."/>
            <person name="Blin K."/>
            <person name="Weber T."/>
        </authorList>
    </citation>
    <scope>NUCLEOTIDE SEQUENCE</scope>
    <source>
        <strain evidence="2">NBC_01432</strain>
    </source>
</reference>
<feature type="transmembrane region" description="Helical" evidence="1">
    <location>
        <begin position="56"/>
        <end position="89"/>
    </location>
</feature>
<keyword evidence="1" id="KW-0472">Membrane</keyword>
<evidence type="ECO:0000256" key="1">
    <source>
        <dbReference type="SAM" id="Phobius"/>
    </source>
</evidence>